<name>A0A7W4Z9M0_9GAMM</name>
<evidence type="ECO:0000256" key="1">
    <source>
        <dbReference type="SAM" id="SignalP"/>
    </source>
</evidence>
<keyword evidence="3" id="KW-1185">Reference proteome</keyword>
<dbReference type="EMBL" id="JACHWZ010000011">
    <property type="protein sequence ID" value="MBB3061827.1"/>
    <property type="molecule type" value="Genomic_DNA"/>
</dbReference>
<sequence length="234" mass="26320">MPLRLIAFLISAVFAGFALAQEPKLKPFTATYAAKYSGIGVTATRELSGSGGNWRLDFNAHSLFADIREYSRFIAANNQLSPRHYEYHKTGLGKDRHTVLNFEQGRVVNVSDKSRTLENVPNHIQDKLSYQLQLALDVATGKETLSYKVADGKRIREYEFSVVGKELLQTPLGEIETIKVQRVRDGDSDRETSIWFAPKWDYALVKLMQEEDGKSYQISLTKLSIDGKNISAGQ</sequence>
<evidence type="ECO:0000313" key="3">
    <source>
        <dbReference type="Proteomes" id="UP000535937"/>
    </source>
</evidence>
<dbReference type="InterPro" id="IPR021457">
    <property type="entry name" value="DUF3108"/>
</dbReference>
<dbReference type="RefSeq" id="WP_343057480.1">
    <property type="nucleotide sequence ID" value="NZ_JACHWZ010000011.1"/>
</dbReference>
<keyword evidence="1" id="KW-0732">Signal</keyword>
<evidence type="ECO:0000313" key="2">
    <source>
        <dbReference type="EMBL" id="MBB3061827.1"/>
    </source>
</evidence>
<feature type="chain" id="PRO_5031483883" description="DUF3108 domain-containing protein" evidence="1">
    <location>
        <begin position="21"/>
        <end position="234"/>
    </location>
</feature>
<comment type="caution">
    <text evidence="2">The sequence shown here is derived from an EMBL/GenBank/DDBJ whole genome shotgun (WGS) entry which is preliminary data.</text>
</comment>
<reference evidence="2 3" key="1">
    <citation type="submission" date="2020-08" db="EMBL/GenBank/DDBJ databases">
        <title>Genomic Encyclopedia of Type Strains, Phase III (KMG-III): the genomes of soil and plant-associated and newly described type strains.</title>
        <authorList>
            <person name="Whitman W."/>
        </authorList>
    </citation>
    <scope>NUCLEOTIDE SEQUENCE [LARGE SCALE GENOMIC DNA]</scope>
    <source>
        <strain evidence="2 3">CECT 8799</strain>
    </source>
</reference>
<evidence type="ECO:0008006" key="4">
    <source>
        <dbReference type="Google" id="ProtNLM"/>
    </source>
</evidence>
<dbReference type="Proteomes" id="UP000535937">
    <property type="component" value="Unassembled WGS sequence"/>
</dbReference>
<feature type="signal peptide" evidence="1">
    <location>
        <begin position="1"/>
        <end position="20"/>
    </location>
</feature>
<proteinExistence type="predicted"/>
<dbReference type="AlphaFoldDB" id="A0A7W4Z9M0"/>
<accession>A0A7W4Z9M0</accession>
<protein>
    <recommendedName>
        <fullName evidence="4">DUF3108 domain-containing protein</fullName>
    </recommendedName>
</protein>
<dbReference type="Pfam" id="PF11306">
    <property type="entry name" value="DUF3108"/>
    <property type="match status" value="1"/>
</dbReference>
<organism evidence="2 3">
    <name type="scientific">Microbulbifer rhizosphaerae</name>
    <dbReference type="NCBI Taxonomy" id="1562603"/>
    <lineage>
        <taxon>Bacteria</taxon>
        <taxon>Pseudomonadati</taxon>
        <taxon>Pseudomonadota</taxon>
        <taxon>Gammaproteobacteria</taxon>
        <taxon>Cellvibrionales</taxon>
        <taxon>Microbulbiferaceae</taxon>
        <taxon>Microbulbifer</taxon>
    </lineage>
</organism>
<gene>
    <name evidence="2" type="ORF">FHS09_002667</name>
</gene>